<feature type="transmembrane region" description="Helical" evidence="1">
    <location>
        <begin position="56"/>
        <end position="74"/>
    </location>
</feature>
<dbReference type="Proteomes" id="UP001218218">
    <property type="component" value="Unassembled WGS sequence"/>
</dbReference>
<feature type="transmembrane region" description="Helical" evidence="1">
    <location>
        <begin position="12"/>
        <end position="35"/>
    </location>
</feature>
<keyword evidence="1" id="KW-0812">Transmembrane</keyword>
<protein>
    <submittedName>
        <fullName evidence="2">Uncharacterized protein</fullName>
    </submittedName>
</protein>
<gene>
    <name evidence="2" type="ORF">DFH08DRAFT_824263</name>
</gene>
<evidence type="ECO:0000313" key="3">
    <source>
        <dbReference type="Proteomes" id="UP001218218"/>
    </source>
</evidence>
<comment type="caution">
    <text evidence="2">The sequence shown here is derived from an EMBL/GenBank/DDBJ whole genome shotgun (WGS) entry which is preliminary data.</text>
</comment>
<evidence type="ECO:0000256" key="1">
    <source>
        <dbReference type="SAM" id="Phobius"/>
    </source>
</evidence>
<keyword evidence="1" id="KW-1133">Transmembrane helix</keyword>
<keyword evidence="3" id="KW-1185">Reference proteome</keyword>
<reference evidence="2" key="1">
    <citation type="submission" date="2023-03" db="EMBL/GenBank/DDBJ databases">
        <title>Massive genome expansion in bonnet fungi (Mycena s.s.) driven by repeated elements and novel gene families across ecological guilds.</title>
        <authorList>
            <consortium name="Lawrence Berkeley National Laboratory"/>
            <person name="Harder C.B."/>
            <person name="Miyauchi S."/>
            <person name="Viragh M."/>
            <person name="Kuo A."/>
            <person name="Thoen E."/>
            <person name="Andreopoulos B."/>
            <person name="Lu D."/>
            <person name="Skrede I."/>
            <person name="Drula E."/>
            <person name="Henrissat B."/>
            <person name="Morin E."/>
            <person name="Kohler A."/>
            <person name="Barry K."/>
            <person name="LaButti K."/>
            <person name="Morin E."/>
            <person name="Salamov A."/>
            <person name="Lipzen A."/>
            <person name="Mereny Z."/>
            <person name="Hegedus B."/>
            <person name="Baldrian P."/>
            <person name="Stursova M."/>
            <person name="Weitz H."/>
            <person name="Taylor A."/>
            <person name="Grigoriev I.V."/>
            <person name="Nagy L.G."/>
            <person name="Martin F."/>
            <person name="Kauserud H."/>
        </authorList>
    </citation>
    <scope>NUCLEOTIDE SEQUENCE</scope>
    <source>
        <strain evidence="2">CBHHK002</strain>
    </source>
</reference>
<keyword evidence="1" id="KW-0472">Membrane</keyword>
<dbReference type="EMBL" id="JARIHO010000089">
    <property type="protein sequence ID" value="KAJ7306990.1"/>
    <property type="molecule type" value="Genomic_DNA"/>
</dbReference>
<dbReference type="AlphaFoldDB" id="A0AAD6Z598"/>
<proteinExistence type="predicted"/>
<accession>A0AAD6Z598</accession>
<sequence>MPGITPLQASLAQLVLESCLYGILLILFVSTVYFMATRRTLASDRQSTRYHFTSSVLFGLSGLFLSTTALIQALKHWITGIYQTFLIFSPDGGAITEQAFIANPTKGGDIVGAASSLVAILLADFLVVGSQTVHSIVDLSVMDSMGTESWNRYFPLSRFTGVVGSKSTDREIPFVDKQELKPWVAIGSMLYLLFHWVAHIEIQLENNIGFWLDGTSTFMPPPKSC</sequence>
<evidence type="ECO:0000313" key="2">
    <source>
        <dbReference type="EMBL" id="KAJ7306990.1"/>
    </source>
</evidence>
<organism evidence="2 3">
    <name type="scientific">Mycena albidolilacea</name>
    <dbReference type="NCBI Taxonomy" id="1033008"/>
    <lineage>
        <taxon>Eukaryota</taxon>
        <taxon>Fungi</taxon>
        <taxon>Dikarya</taxon>
        <taxon>Basidiomycota</taxon>
        <taxon>Agaricomycotina</taxon>
        <taxon>Agaricomycetes</taxon>
        <taxon>Agaricomycetidae</taxon>
        <taxon>Agaricales</taxon>
        <taxon>Marasmiineae</taxon>
        <taxon>Mycenaceae</taxon>
        <taxon>Mycena</taxon>
    </lineage>
</organism>
<name>A0AAD6Z598_9AGAR</name>